<feature type="region of interest" description="Disordered" evidence="1">
    <location>
        <begin position="76"/>
        <end position="96"/>
    </location>
</feature>
<accession>A0AAV4TLZ1</accession>
<dbReference type="AlphaFoldDB" id="A0AAV4TLZ1"/>
<dbReference type="EMBL" id="BPLQ01009666">
    <property type="protein sequence ID" value="GIY45845.1"/>
    <property type="molecule type" value="Genomic_DNA"/>
</dbReference>
<evidence type="ECO:0000313" key="3">
    <source>
        <dbReference type="Proteomes" id="UP001054837"/>
    </source>
</evidence>
<keyword evidence="3" id="KW-1185">Reference proteome</keyword>
<name>A0AAV4TLZ1_9ARAC</name>
<dbReference type="Proteomes" id="UP001054837">
    <property type="component" value="Unassembled WGS sequence"/>
</dbReference>
<evidence type="ECO:0000256" key="1">
    <source>
        <dbReference type="SAM" id="MobiDB-lite"/>
    </source>
</evidence>
<protein>
    <submittedName>
        <fullName evidence="2">Uncharacterized protein</fullName>
    </submittedName>
</protein>
<organism evidence="2 3">
    <name type="scientific">Caerostris darwini</name>
    <dbReference type="NCBI Taxonomy" id="1538125"/>
    <lineage>
        <taxon>Eukaryota</taxon>
        <taxon>Metazoa</taxon>
        <taxon>Ecdysozoa</taxon>
        <taxon>Arthropoda</taxon>
        <taxon>Chelicerata</taxon>
        <taxon>Arachnida</taxon>
        <taxon>Araneae</taxon>
        <taxon>Araneomorphae</taxon>
        <taxon>Entelegynae</taxon>
        <taxon>Araneoidea</taxon>
        <taxon>Araneidae</taxon>
        <taxon>Caerostris</taxon>
    </lineage>
</organism>
<comment type="caution">
    <text evidence="2">The sequence shown here is derived from an EMBL/GenBank/DDBJ whole genome shotgun (WGS) entry which is preliminary data.</text>
</comment>
<gene>
    <name evidence="2" type="ORF">CDAR_423391</name>
</gene>
<proteinExistence type="predicted"/>
<reference evidence="2 3" key="1">
    <citation type="submission" date="2021-06" db="EMBL/GenBank/DDBJ databases">
        <title>Caerostris darwini draft genome.</title>
        <authorList>
            <person name="Kono N."/>
            <person name="Arakawa K."/>
        </authorList>
    </citation>
    <scope>NUCLEOTIDE SEQUENCE [LARGE SCALE GENOMIC DNA]</scope>
</reference>
<evidence type="ECO:0000313" key="2">
    <source>
        <dbReference type="EMBL" id="GIY45845.1"/>
    </source>
</evidence>
<sequence length="96" mass="10961">MPHVMQQILAPTVTTEKHRNIPCPPLFFLFFLFFISSFPSQSHRLLSGDRRASLQPDVTRDVTRMGACLGWEEPASGEADEWGRWRSAGFTAPRDR</sequence>